<reference evidence="1 2" key="1">
    <citation type="submission" date="2023-02" db="EMBL/GenBank/DDBJ databases">
        <title>LHISI_Scaffold_Assembly.</title>
        <authorList>
            <person name="Stuart O.P."/>
            <person name="Cleave R."/>
            <person name="Magrath M.J.L."/>
            <person name="Mikheyev A.S."/>
        </authorList>
    </citation>
    <scope>NUCLEOTIDE SEQUENCE [LARGE SCALE GENOMIC DNA]</scope>
    <source>
        <strain evidence="1">Daus_M_001</strain>
        <tissue evidence="1">Leg muscle</tissue>
    </source>
</reference>
<dbReference type="EMBL" id="JARBHB010000013">
    <property type="protein sequence ID" value="KAJ8869763.1"/>
    <property type="molecule type" value="Genomic_DNA"/>
</dbReference>
<proteinExistence type="predicted"/>
<protein>
    <submittedName>
        <fullName evidence="1">Uncharacterized protein</fullName>
    </submittedName>
</protein>
<keyword evidence="2" id="KW-1185">Reference proteome</keyword>
<comment type="caution">
    <text evidence="1">The sequence shown here is derived from an EMBL/GenBank/DDBJ whole genome shotgun (WGS) entry which is preliminary data.</text>
</comment>
<dbReference type="Proteomes" id="UP001159363">
    <property type="component" value="Chromosome 12"/>
</dbReference>
<accession>A0ABQ9GBY0</accession>
<organism evidence="1 2">
    <name type="scientific">Dryococelus australis</name>
    <dbReference type="NCBI Taxonomy" id="614101"/>
    <lineage>
        <taxon>Eukaryota</taxon>
        <taxon>Metazoa</taxon>
        <taxon>Ecdysozoa</taxon>
        <taxon>Arthropoda</taxon>
        <taxon>Hexapoda</taxon>
        <taxon>Insecta</taxon>
        <taxon>Pterygota</taxon>
        <taxon>Neoptera</taxon>
        <taxon>Polyneoptera</taxon>
        <taxon>Phasmatodea</taxon>
        <taxon>Verophasmatodea</taxon>
        <taxon>Anareolatae</taxon>
        <taxon>Phasmatidae</taxon>
        <taxon>Eurycanthinae</taxon>
        <taxon>Dryococelus</taxon>
    </lineage>
</organism>
<sequence length="135" mass="14865">MKGRGKREIPEKTCRPKESSRTILTFENPGVTPPEIEPGLPSMNGALLPDAPMAIAMSQYSLHVDSMASLALLSSALSLAVSYDDTLTAASPHHLTFIDTHKTPHDRVKLCRERKINIKASERVSVDVFTQDKRP</sequence>
<gene>
    <name evidence="1" type="ORF">PR048_028771</name>
</gene>
<name>A0ABQ9GBY0_9NEOP</name>
<evidence type="ECO:0000313" key="2">
    <source>
        <dbReference type="Proteomes" id="UP001159363"/>
    </source>
</evidence>
<evidence type="ECO:0000313" key="1">
    <source>
        <dbReference type="EMBL" id="KAJ8869763.1"/>
    </source>
</evidence>